<dbReference type="AlphaFoldDB" id="R7TS47"/>
<feature type="transmembrane region" description="Helical" evidence="1">
    <location>
        <begin position="151"/>
        <end position="170"/>
    </location>
</feature>
<dbReference type="Proteomes" id="UP000014760">
    <property type="component" value="Unassembled WGS sequence"/>
</dbReference>
<evidence type="ECO:0000313" key="5">
    <source>
        <dbReference type="Proteomes" id="UP000014760"/>
    </source>
</evidence>
<dbReference type="InterPro" id="IPR056704">
    <property type="entry name" value="DUF7802"/>
</dbReference>
<evidence type="ECO:0000256" key="1">
    <source>
        <dbReference type="SAM" id="Phobius"/>
    </source>
</evidence>
<gene>
    <name evidence="3" type="ORF">CAPTEDRAFT_169444</name>
</gene>
<protein>
    <recommendedName>
        <fullName evidence="2">DUF7802 domain-containing protein</fullName>
    </recommendedName>
</protein>
<dbReference type="OrthoDB" id="188749at2759"/>
<evidence type="ECO:0000313" key="3">
    <source>
        <dbReference type="EMBL" id="ELT96479.1"/>
    </source>
</evidence>
<keyword evidence="1" id="KW-1133">Transmembrane helix</keyword>
<keyword evidence="5" id="KW-1185">Reference proteome</keyword>
<evidence type="ECO:0000259" key="2">
    <source>
        <dbReference type="Pfam" id="PF25085"/>
    </source>
</evidence>
<sequence>MAVGLAVVLIDLPYDIMGVKMLWWTWHDTDPNIYDRHYWVPWTSYYFHAAFAAGFTFLFHGTRRLLSSTHKFQADNFIIELVCSLVTGMFGMALGVLQFLPLYHPLHDNFKIHTEVCVLIFLGAYALLVWAADRNPSKEARPSGKRGWFDVLCLIPLVHYAFFFLLSIYGQPEKMKSTGLHEPIGDCSAISPVYTAFGQVLSKRTFLCASDFDEQYFNFECLNEVPPNASDWYTVCGTPFPNHVEYMIVVGAECIMGLFIYFNMLYRGGAQPGPPKITLKSKSKGKRE</sequence>
<dbReference type="PANTHER" id="PTHR35982">
    <property type="entry name" value="AGAP005361-PA"/>
    <property type="match status" value="1"/>
</dbReference>
<reference evidence="3 5" key="2">
    <citation type="journal article" date="2013" name="Nature">
        <title>Insights into bilaterian evolution from three spiralian genomes.</title>
        <authorList>
            <person name="Simakov O."/>
            <person name="Marletaz F."/>
            <person name="Cho S.J."/>
            <person name="Edsinger-Gonzales E."/>
            <person name="Havlak P."/>
            <person name="Hellsten U."/>
            <person name="Kuo D.H."/>
            <person name="Larsson T."/>
            <person name="Lv J."/>
            <person name="Arendt D."/>
            <person name="Savage R."/>
            <person name="Osoegawa K."/>
            <person name="de Jong P."/>
            <person name="Grimwood J."/>
            <person name="Chapman J.A."/>
            <person name="Shapiro H."/>
            <person name="Aerts A."/>
            <person name="Otillar R.P."/>
            <person name="Terry A.Y."/>
            <person name="Boore J.L."/>
            <person name="Grigoriev I.V."/>
            <person name="Lindberg D.R."/>
            <person name="Seaver E.C."/>
            <person name="Weisblat D.A."/>
            <person name="Putnam N.H."/>
            <person name="Rokhsar D.S."/>
        </authorList>
    </citation>
    <scope>NUCLEOTIDE SEQUENCE</scope>
    <source>
        <strain evidence="3 5">I ESC-2004</strain>
    </source>
</reference>
<feature type="domain" description="DUF7802" evidence="2">
    <location>
        <begin position="2"/>
        <end position="264"/>
    </location>
</feature>
<dbReference type="EnsemblMetazoa" id="CapteT169444">
    <property type="protein sequence ID" value="CapteP169444"/>
    <property type="gene ID" value="CapteG169444"/>
</dbReference>
<organism evidence="3">
    <name type="scientific">Capitella teleta</name>
    <name type="common">Polychaete worm</name>
    <dbReference type="NCBI Taxonomy" id="283909"/>
    <lineage>
        <taxon>Eukaryota</taxon>
        <taxon>Metazoa</taxon>
        <taxon>Spiralia</taxon>
        <taxon>Lophotrochozoa</taxon>
        <taxon>Annelida</taxon>
        <taxon>Polychaeta</taxon>
        <taxon>Sedentaria</taxon>
        <taxon>Scolecida</taxon>
        <taxon>Capitellidae</taxon>
        <taxon>Capitella</taxon>
    </lineage>
</organism>
<dbReference type="OMA" id="MTGKRML"/>
<keyword evidence="1" id="KW-0472">Membrane</keyword>
<dbReference type="EMBL" id="AMQN01011295">
    <property type="status" value="NOT_ANNOTATED_CDS"/>
    <property type="molecule type" value="Genomic_DNA"/>
</dbReference>
<dbReference type="PANTHER" id="PTHR35982:SF1">
    <property type="entry name" value="SPIROCYCLASE, AVEC FAMILY"/>
    <property type="match status" value="1"/>
</dbReference>
<dbReference type="HOGENOM" id="CLU_084306_0_0_1"/>
<accession>R7TS47</accession>
<name>R7TS47_CAPTE</name>
<evidence type="ECO:0000313" key="4">
    <source>
        <dbReference type="EnsemblMetazoa" id="CapteP169444"/>
    </source>
</evidence>
<dbReference type="EMBL" id="KB308811">
    <property type="protein sequence ID" value="ELT96479.1"/>
    <property type="molecule type" value="Genomic_DNA"/>
</dbReference>
<dbReference type="Pfam" id="PF25085">
    <property type="entry name" value="DUF7802"/>
    <property type="match status" value="1"/>
</dbReference>
<reference evidence="4" key="3">
    <citation type="submission" date="2015-06" db="UniProtKB">
        <authorList>
            <consortium name="EnsemblMetazoa"/>
        </authorList>
    </citation>
    <scope>IDENTIFICATION</scope>
</reference>
<feature type="transmembrane region" description="Helical" evidence="1">
    <location>
        <begin position="45"/>
        <end position="66"/>
    </location>
</feature>
<reference evidence="5" key="1">
    <citation type="submission" date="2012-12" db="EMBL/GenBank/DDBJ databases">
        <authorList>
            <person name="Hellsten U."/>
            <person name="Grimwood J."/>
            <person name="Chapman J.A."/>
            <person name="Shapiro H."/>
            <person name="Aerts A."/>
            <person name="Otillar R.P."/>
            <person name="Terry A.Y."/>
            <person name="Boore J.L."/>
            <person name="Simakov O."/>
            <person name="Marletaz F."/>
            <person name="Cho S.-J."/>
            <person name="Edsinger-Gonzales E."/>
            <person name="Havlak P."/>
            <person name="Kuo D.-H."/>
            <person name="Larsson T."/>
            <person name="Lv J."/>
            <person name="Arendt D."/>
            <person name="Savage R."/>
            <person name="Osoegawa K."/>
            <person name="de Jong P."/>
            <person name="Lindberg D.R."/>
            <person name="Seaver E.C."/>
            <person name="Weisblat D.A."/>
            <person name="Putnam N.H."/>
            <person name="Grigoriev I.V."/>
            <person name="Rokhsar D.S."/>
        </authorList>
    </citation>
    <scope>NUCLEOTIDE SEQUENCE</scope>
    <source>
        <strain evidence="5">I ESC-2004</strain>
    </source>
</reference>
<feature type="transmembrane region" description="Helical" evidence="1">
    <location>
        <begin position="78"/>
        <end position="100"/>
    </location>
</feature>
<feature type="transmembrane region" description="Helical" evidence="1">
    <location>
        <begin position="112"/>
        <end position="131"/>
    </location>
</feature>
<feature type="transmembrane region" description="Helical" evidence="1">
    <location>
        <begin position="246"/>
        <end position="266"/>
    </location>
</feature>
<keyword evidence="1" id="KW-0812">Transmembrane</keyword>
<proteinExistence type="predicted"/>